<reference evidence="1 2" key="1">
    <citation type="journal article" date="2016" name="Nat. Commun.">
        <title>Thousands of microbial genomes shed light on interconnected biogeochemical processes in an aquifer system.</title>
        <authorList>
            <person name="Anantharaman K."/>
            <person name="Brown C.T."/>
            <person name="Hug L.A."/>
            <person name="Sharon I."/>
            <person name="Castelle C.J."/>
            <person name="Probst A.J."/>
            <person name="Thomas B.C."/>
            <person name="Singh A."/>
            <person name="Wilkins M.J."/>
            <person name="Karaoz U."/>
            <person name="Brodie E.L."/>
            <person name="Williams K.H."/>
            <person name="Hubbard S.S."/>
            <person name="Banfield J.F."/>
        </authorList>
    </citation>
    <scope>NUCLEOTIDE SEQUENCE [LARGE SCALE GENOMIC DNA]</scope>
</reference>
<evidence type="ECO:0008006" key="3">
    <source>
        <dbReference type="Google" id="ProtNLM"/>
    </source>
</evidence>
<gene>
    <name evidence="1" type="ORF">A3B93_00390</name>
</gene>
<dbReference type="EMBL" id="MFUH01000029">
    <property type="protein sequence ID" value="OGI81431.1"/>
    <property type="molecule type" value="Genomic_DNA"/>
</dbReference>
<dbReference type="Proteomes" id="UP000179880">
    <property type="component" value="Unassembled WGS sequence"/>
</dbReference>
<proteinExistence type="predicted"/>
<dbReference type="AlphaFoldDB" id="A0A1F6WHP7"/>
<organism evidence="1 2">
    <name type="scientific">Candidatus Nomurabacteria bacterium RIFCSPHIGHO2_02_FULL_42_24</name>
    <dbReference type="NCBI Taxonomy" id="1801757"/>
    <lineage>
        <taxon>Bacteria</taxon>
        <taxon>Candidatus Nomuraibacteriota</taxon>
    </lineage>
</organism>
<comment type="caution">
    <text evidence="1">The sequence shown here is derived from an EMBL/GenBank/DDBJ whole genome shotgun (WGS) entry which is preliminary data.</text>
</comment>
<dbReference type="SUPFAM" id="SSF52540">
    <property type="entry name" value="P-loop containing nucleoside triphosphate hydrolases"/>
    <property type="match status" value="1"/>
</dbReference>
<name>A0A1F6WHP7_9BACT</name>
<sequence length="207" mass="23660">MFKRHSGGVKKMNLKNKNPLIIVISGTYGVGKTTLAHNLAYKLNIKQQIGLSAIAQTLRYINNKNPLIKGLGNFSNCITEKDFIKKLHTEAKLIGKILKNIIEKFIITGEHCVIDGVELLPQYLPLKKIYYITLILKNIKKHKKRFLNPSITRKKRFSNANFNAVKIIEKEILRNNSNYNTPVFESGLNEKDLADLIIKELHLKPIK</sequence>
<accession>A0A1F6WHP7</accession>
<dbReference type="Gene3D" id="3.40.50.300">
    <property type="entry name" value="P-loop containing nucleotide triphosphate hydrolases"/>
    <property type="match status" value="1"/>
</dbReference>
<evidence type="ECO:0000313" key="1">
    <source>
        <dbReference type="EMBL" id="OGI81431.1"/>
    </source>
</evidence>
<protein>
    <recommendedName>
        <fullName evidence="3">Adenylate kinase</fullName>
    </recommendedName>
</protein>
<dbReference type="InterPro" id="IPR027417">
    <property type="entry name" value="P-loop_NTPase"/>
</dbReference>
<evidence type="ECO:0000313" key="2">
    <source>
        <dbReference type="Proteomes" id="UP000179880"/>
    </source>
</evidence>